<dbReference type="PANTHER" id="PTHR10344:SF4">
    <property type="entry name" value="UMP-CMP KINASE 2, MITOCHONDRIAL"/>
    <property type="match status" value="1"/>
</dbReference>
<protein>
    <recommendedName>
        <fullName evidence="3 11">Thymidylate kinase</fullName>
        <ecNumber evidence="2 11">2.7.4.9</ecNumber>
    </recommendedName>
    <alternativeName>
        <fullName evidence="11">dTMP kinase</fullName>
    </alternativeName>
</protein>
<evidence type="ECO:0000256" key="4">
    <source>
        <dbReference type="ARBA" id="ARBA00022679"/>
    </source>
</evidence>
<evidence type="ECO:0000256" key="10">
    <source>
        <dbReference type="ARBA" id="ARBA00057735"/>
    </source>
</evidence>
<keyword evidence="5 11" id="KW-0545">Nucleotide biosynthesis</keyword>
<dbReference type="Gene3D" id="3.40.50.300">
    <property type="entry name" value="P-loop containing nucleotide triphosphate hydrolases"/>
    <property type="match status" value="1"/>
</dbReference>
<dbReference type="HAMAP" id="MF_00165">
    <property type="entry name" value="Thymidylate_kinase"/>
    <property type="match status" value="1"/>
</dbReference>
<comment type="function">
    <text evidence="10 11">Phosphorylation of dTMP to form dTDP in both de novo and salvage pathways of dTTP synthesis.</text>
</comment>
<dbReference type="InterPro" id="IPR018095">
    <property type="entry name" value="Thymidylate_kin_CS"/>
</dbReference>
<accession>A0A2N1PUS4</accession>
<evidence type="ECO:0000256" key="6">
    <source>
        <dbReference type="ARBA" id="ARBA00022741"/>
    </source>
</evidence>
<proteinExistence type="inferred from homology"/>
<keyword evidence="4 11" id="KW-0808">Transferase</keyword>
<evidence type="ECO:0000256" key="2">
    <source>
        <dbReference type="ARBA" id="ARBA00012980"/>
    </source>
</evidence>
<comment type="catalytic activity">
    <reaction evidence="9 11">
        <text>dTMP + ATP = dTDP + ADP</text>
        <dbReference type="Rhea" id="RHEA:13517"/>
        <dbReference type="ChEBI" id="CHEBI:30616"/>
        <dbReference type="ChEBI" id="CHEBI:58369"/>
        <dbReference type="ChEBI" id="CHEBI:63528"/>
        <dbReference type="ChEBI" id="CHEBI:456216"/>
        <dbReference type="EC" id="2.7.4.9"/>
    </reaction>
</comment>
<dbReference type="GO" id="GO:0006235">
    <property type="term" value="P:dTTP biosynthetic process"/>
    <property type="evidence" value="ECO:0007669"/>
    <property type="project" value="UniProtKB-UniRule"/>
</dbReference>
<keyword evidence="7 11" id="KW-0418">Kinase</keyword>
<evidence type="ECO:0000313" key="14">
    <source>
        <dbReference type="EMBL" id="PKK92089.1"/>
    </source>
</evidence>
<reference evidence="14 15" key="1">
    <citation type="journal article" date="2017" name="ISME J.">
        <title>Potential for microbial H2 and metal transformations associated with novel bacteria and archaea in deep terrestrial subsurface sediments.</title>
        <authorList>
            <person name="Hernsdorf A.W."/>
            <person name="Amano Y."/>
            <person name="Miyakawa K."/>
            <person name="Ise K."/>
            <person name="Suzuki Y."/>
            <person name="Anantharaman K."/>
            <person name="Probst A."/>
            <person name="Burstein D."/>
            <person name="Thomas B.C."/>
            <person name="Banfield J.F."/>
        </authorList>
    </citation>
    <scope>NUCLEOTIDE SEQUENCE [LARGE SCALE GENOMIC DNA]</scope>
    <source>
        <strain evidence="14">HGW-Wallbacteria-1</strain>
    </source>
</reference>
<dbReference type="GO" id="GO:0005829">
    <property type="term" value="C:cytosol"/>
    <property type="evidence" value="ECO:0007669"/>
    <property type="project" value="TreeGrafter"/>
</dbReference>
<keyword evidence="6 11" id="KW-0547">Nucleotide-binding</keyword>
<gene>
    <name evidence="11" type="primary">tmk</name>
    <name evidence="14" type="ORF">CVV64_01335</name>
</gene>
<dbReference type="InterPro" id="IPR039430">
    <property type="entry name" value="Thymidylate_kin-like_dom"/>
</dbReference>
<evidence type="ECO:0000256" key="3">
    <source>
        <dbReference type="ARBA" id="ARBA00017144"/>
    </source>
</evidence>
<name>A0A2N1PUS4_9BACT</name>
<dbReference type="FunFam" id="3.40.50.300:FF:000225">
    <property type="entry name" value="Thymidylate kinase"/>
    <property type="match status" value="1"/>
</dbReference>
<evidence type="ECO:0000256" key="5">
    <source>
        <dbReference type="ARBA" id="ARBA00022727"/>
    </source>
</evidence>
<sequence>MNRGLFITFEGPEGSGKSTQSKKVQERIAARGIQTRWTREPGGTPLGDKIRSILIDPENGGMADLTEVLLLAAGRNEHVDKVIAPGVEEGKVIVCDRFADSTLAYQGYGRGVSMDHLRYLHGMVTKGLAPDLTILVDIESERGLARVKSRGEVQGGDRIEREEIDFHRRLRSGYLEMAGNYPERYEIVDGDRSLDEVFEDILTRLEKRFELFRGKLL</sequence>
<dbReference type="Proteomes" id="UP000233256">
    <property type="component" value="Unassembled WGS sequence"/>
</dbReference>
<dbReference type="SUPFAM" id="SSF52540">
    <property type="entry name" value="P-loop containing nucleoside triphosphate hydrolases"/>
    <property type="match status" value="1"/>
</dbReference>
<dbReference type="InterPro" id="IPR018094">
    <property type="entry name" value="Thymidylate_kinase"/>
</dbReference>
<feature type="region of interest" description="Disordered" evidence="12">
    <location>
        <begin position="1"/>
        <end position="20"/>
    </location>
</feature>
<dbReference type="NCBIfam" id="TIGR00041">
    <property type="entry name" value="DTMP_kinase"/>
    <property type="match status" value="1"/>
</dbReference>
<evidence type="ECO:0000256" key="9">
    <source>
        <dbReference type="ARBA" id="ARBA00048743"/>
    </source>
</evidence>
<dbReference type="EMBL" id="PGXC01000001">
    <property type="protein sequence ID" value="PKK92089.1"/>
    <property type="molecule type" value="Genomic_DNA"/>
</dbReference>
<comment type="caution">
    <text evidence="14">The sequence shown here is derived from an EMBL/GenBank/DDBJ whole genome shotgun (WGS) entry which is preliminary data.</text>
</comment>
<dbReference type="PROSITE" id="PS01331">
    <property type="entry name" value="THYMIDYLATE_KINASE"/>
    <property type="match status" value="1"/>
</dbReference>
<dbReference type="GO" id="GO:0005524">
    <property type="term" value="F:ATP binding"/>
    <property type="evidence" value="ECO:0007669"/>
    <property type="project" value="UniProtKB-UniRule"/>
</dbReference>
<dbReference type="CDD" id="cd01672">
    <property type="entry name" value="TMPK"/>
    <property type="match status" value="1"/>
</dbReference>
<dbReference type="AlphaFoldDB" id="A0A2N1PUS4"/>
<dbReference type="GO" id="GO:0006233">
    <property type="term" value="P:dTDP biosynthetic process"/>
    <property type="evidence" value="ECO:0007669"/>
    <property type="project" value="InterPro"/>
</dbReference>
<dbReference type="PANTHER" id="PTHR10344">
    <property type="entry name" value="THYMIDYLATE KINASE"/>
    <property type="match status" value="1"/>
</dbReference>
<evidence type="ECO:0000256" key="8">
    <source>
        <dbReference type="ARBA" id="ARBA00022840"/>
    </source>
</evidence>
<dbReference type="GO" id="GO:0006227">
    <property type="term" value="P:dUDP biosynthetic process"/>
    <property type="evidence" value="ECO:0007669"/>
    <property type="project" value="TreeGrafter"/>
</dbReference>
<evidence type="ECO:0000313" key="15">
    <source>
        <dbReference type="Proteomes" id="UP000233256"/>
    </source>
</evidence>
<comment type="similarity">
    <text evidence="1 11">Belongs to the thymidylate kinase family.</text>
</comment>
<feature type="binding site" evidence="11">
    <location>
        <begin position="11"/>
        <end position="18"/>
    </location>
    <ligand>
        <name>ATP</name>
        <dbReference type="ChEBI" id="CHEBI:30616"/>
    </ligand>
</feature>
<evidence type="ECO:0000256" key="1">
    <source>
        <dbReference type="ARBA" id="ARBA00009776"/>
    </source>
</evidence>
<keyword evidence="8 11" id="KW-0067">ATP-binding</keyword>
<feature type="domain" description="Thymidylate kinase-like" evidence="13">
    <location>
        <begin position="9"/>
        <end position="201"/>
    </location>
</feature>
<dbReference type="Pfam" id="PF02223">
    <property type="entry name" value="Thymidylate_kin"/>
    <property type="match status" value="1"/>
</dbReference>
<evidence type="ECO:0000259" key="13">
    <source>
        <dbReference type="Pfam" id="PF02223"/>
    </source>
</evidence>
<dbReference type="EC" id="2.7.4.9" evidence="2 11"/>
<evidence type="ECO:0000256" key="11">
    <source>
        <dbReference type="HAMAP-Rule" id="MF_00165"/>
    </source>
</evidence>
<dbReference type="GO" id="GO:0004798">
    <property type="term" value="F:dTMP kinase activity"/>
    <property type="evidence" value="ECO:0007669"/>
    <property type="project" value="UniProtKB-UniRule"/>
</dbReference>
<dbReference type="InterPro" id="IPR027417">
    <property type="entry name" value="P-loop_NTPase"/>
</dbReference>
<evidence type="ECO:0000256" key="12">
    <source>
        <dbReference type="SAM" id="MobiDB-lite"/>
    </source>
</evidence>
<organism evidence="14 15">
    <name type="scientific">Candidatus Wallbacteria bacterium HGW-Wallbacteria-1</name>
    <dbReference type="NCBI Taxonomy" id="2013854"/>
    <lineage>
        <taxon>Bacteria</taxon>
        <taxon>Candidatus Walliibacteriota</taxon>
    </lineage>
</organism>
<evidence type="ECO:0000256" key="7">
    <source>
        <dbReference type="ARBA" id="ARBA00022777"/>
    </source>
</evidence>